<evidence type="ECO:0000256" key="5">
    <source>
        <dbReference type="ARBA" id="ARBA00023004"/>
    </source>
</evidence>
<comment type="similarity">
    <text evidence="9 10 11">Belongs to the peroxidase family. Peroxidase/catalase subfamily.</text>
</comment>
<dbReference type="NCBIfam" id="TIGR00198">
    <property type="entry name" value="cat_per_HPI"/>
    <property type="match status" value="1"/>
</dbReference>
<keyword evidence="6 10" id="KW-0376">Hydrogen peroxide</keyword>
<evidence type="ECO:0000313" key="14">
    <source>
        <dbReference type="EMBL" id="KHK90765.1"/>
    </source>
</evidence>
<name>A0A0B1ZN78_9SPHN</name>
<dbReference type="GO" id="GO:0070301">
    <property type="term" value="P:cellular response to hydrogen peroxide"/>
    <property type="evidence" value="ECO:0007669"/>
    <property type="project" value="TreeGrafter"/>
</dbReference>
<gene>
    <name evidence="10" type="primary">katG</name>
    <name evidence="14" type="ORF">LK12_14875</name>
</gene>
<dbReference type="InterPro" id="IPR002016">
    <property type="entry name" value="Haem_peroxidase"/>
</dbReference>
<dbReference type="FunFam" id="1.10.420.10:FF:000004">
    <property type="entry name" value="Catalase-peroxidase"/>
    <property type="match status" value="1"/>
</dbReference>
<protein>
    <recommendedName>
        <fullName evidence="10 11">Catalase-peroxidase</fullName>
        <shortName evidence="10">CP</shortName>
        <ecNumber evidence="10 11">1.11.1.21</ecNumber>
    </recommendedName>
    <alternativeName>
        <fullName evidence="10">Peroxidase/catalase</fullName>
    </alternativeName>
</protein>
<comment type="catalytic activity">
    <reaction evidence="7 10 11">
        <text>2 H2O2 = O2 + 2 H2O</text>
        <dbReference type="Rhea" id="RHEA:20309"/>
        <dbReference type="ChEBI" id="CHEBI:15377"/>
        <dbReference type="ChEBI" id="CHEBI:15379"/>
        <dbReference type="ChEBI" id="CHEBI:16240"/>
        <dbReference type="EC" id="1.11.1.21"/>
    </reaction>
</comment>
<feature type="site" description="Transition state stabilizer" evidence="10">
    <location>
        <position position="106"/>
    </location>
</feature>
<evidence type="ECO:0000256" key="3">
    <source>
        <dbReference type="ARBA" id="ARBA00022723"/>
    </source>
</evidence>
<dbReference type="SUPFAM" id="SSF48113">
    <property type="entry name" value="Heme-dependent peroxidases"/>
    <property type="match status" value="2"/>
</dbReference>
<dbReference type="GO" id="GO:0005829">
    <property type="term" value="C:cytosol"/>
    <property type="evidence" value="ECO:0007669"/>
    <property type="project" value="TreeGrafter"/>
</dbReference>
<comment type="caution">
    <text evidence="14">The sequence shown here is derived from an EMBL/GenBank/DDBJ whole genome shotgun (WGS) entry which is preliminary data.</text>
</comment>
<feature type="cross-link" description="Tryptophyl-tyrosyl-methioninium (Tyr-Met) (with Trp-109)" evidence="10">
    <location>
        <begin position="231"/>
        <end position="257"/>
    </location>
</feature>
<evidence type="ECO:0000256" key="7">
    <source>
        <dbReference type="ARBA" id="ARBA00049145"/>
    </source>
</evidence>
<dbReference type="PROSITE" id="PS00436">
    <property type="entry name" value="PEROXIDASE_2"/>
    <property type="match status" value="1"/>
</dbReference>
<feature type="binding site" description="axial binding residue" evidence="10">
    <location>
        <position position="272"/>
    </location>
    <ligand>
        <name>heme b</name>
        <dbReference type="ChEBI" id="CHEBI:60344"/>
    </ligand>
    <ligandPart>
        <name>Fe</name>
        <dbReference type="ChEBI" id="CHEBI:18248"/>
    </ligandPart>
</feature>
<dbReference type="PRINTS" id="PR00458">
    <property type="entry name" value="PEROXIDASE"/>
</dbReference>
<keyword evidence="1 10" id="KW-0575">Peroxidase</keyword>
<feature type="domain" description="Plant heme peroxidase family profile" evidence="13">
    <location>
        <begin position="161"/>
        <end position="433"/>
    </location>
</feature>
<reference evidence="14 15" key="1">
    <citation type="submission" date="2014-10" db="EMBL/GenBank/DDBJ databases">
        <title>Genome sequence of Novosphingobium malaysiense MUSC 273(T).</title>
        <authorList>
            <person name="Lee L.-H."/>
        </authorList>
    </citation>
    <scope>NUCLEOTIDE SEQUENCE [LARGE SCALE GENOMIC DNA]</scope>
    <source>
        <strain evidence="14 15">MUSC 273</strain>
    </source>
</reference>
<keyword evidence="15" id="KW-1185">Reference proteome</keyword>
<keyword evidence="4 10" id="KW-0560">Oxidoreductase</keyword>
<evidence type="ECO:0000256" key="12">
    <source>
        <dbReference type="SAM" id="MobiDB-lite"/>
    </source>
</evidence>
<feature type="region of interest" description="Disordered" evidence="12">
    <location>
        <begin position="17"/>
        <end position="38"/>
    </location>
</feature>
<dbReference type="PRINTS" id="PR00460">
    <property type="entry name" value="BPEROXIDASE"/>
</dbReference>
<accession>A0A0B1ZN78</accession>
<feature type="active site" description="Proton acceptor" evidence="10">
    <location>
        <position position="110"/>
    </location>
</feature>
<dbReference type="InterPro" id="IPR000763">
    <property type="entry name" value="Catalase_peroxidase"/>
</dbReference>
<dbReference type="AlphaFoldDB" id="A0A0B1ZN78"/>
<evidence type="ECO:0000256" key="9">
    <source>
        <dbReference type="ARBA" id="ARBA00060838"/>
    </source>
</evidence>
<dbReference type="GO" id="GO:0046872">
    <property type="term" value="F:metal ion binding"/>
    <property type="evidence" value="ECO:0007669"/>
    <property type="project" value="UniProtKB-KW"/>
</dbReference>
<dbReference type="Pfam" id="PF00141">
    <property type="entry name" value="peroxidase"/>
    <property type="match status" value="2"/>
</dbReference>
<evidence type="ECO:0000256" key="1">
    <source>
        <dbReference type="ARBA" id="ARBA00022559"/>
    </source>
</evidence>
<evidence type="ECO:0000313" key="15">
    <source>
        <dbReference type="Proteomes" id="UP000031057"/>
    </source>
</evidence>
<evidence type="ECO:0000256" key="4">
    <source>
        <dbReference type="ARBA" id="ARBA00023002"/>
    </source>
</evidence>
<dbReference type="GO" id="GO:0042744">
    <property type="term" value="P:hydrogen peroxide catabolic process"/>
    <property type="evidence" value="ECO:0007669"/>
    <property type="project" value="UniProtKB-KW"/>
</dbReference>
<comment type="catalytic activity">
    <reaction evidence="8 10 11">
        <text>H2O2 + AH2 = A + 2 H2O</text>
        <dbReference type="Rhea" id="RHEA:30275"/>
        <dbReference type="ChEBI" id="CHEBI:13193"/>
        <dbReference type="ChEBI" id="CHEBI:15377"/>
        <dbReference type="ChEBI" id="CHEBI:16240"/>
        <dbReference type="ChEBI" id="CHEBI:17499"/>
        <dbReference type="EC" id="1.11.1.21"/>
    </reaction>
</comment>
<proteinExistence type="inferred from homology"/>
<comment type="cofactor">
    <cofactor evidence="10">
        <name>heme b</name>
        <dbReference type="ChEBI" id="CHEBI:60344"/>
    </cofactor>
    <text evidence="10">Binds 1 heme b (iron(II)-protoporphyrin IX) group per dimer.</text>
</comment>
<dbReference type="InterPro" id="IPR019794">
    <property type="entry name" value="Peroxidases_AS"/>
</dbReference>
<evidence type="ECO:0000256" key="11">
    <source>
        <dbReference type="RuleBase" id="RU003451"/>
    </source>
</evidence>
<organism evidence="14 15">
    <name type="scientific">Novosphingobium malaysiense</name>
    <dbReference type="NCBI Taxonomy" id="1348853"/>
    <lineage>
        <taxon>Bacteria</taxon>
        <taxon>Pseudomonadati</taxon>
        <taxon>Pseudomonadota</taxon>
        <taxon>Alphaproteobacteria</taxon>
        <taxon>Sphingomonadales</taxon>
        <taxon>Sphingomonadaceae</taxon>
        <taxon>Novosphingobium</taxon>
    </lineage>
</organism>
<dbReference type="PROSITE" id="PS00435">
    <property type="entry name" value="PEROXIDASE_1"/>
    <property type="match status" value="1"/>
</dbReference>
<sequence>MATTATLMAAPAFAEVDAETVSEAPQPTTTKPGGLTNEDWWPSRLDLTALRQHEAVSNPYGADYDYAKEFASLDLDAVKEDIRKVLTTSQPWWPADYGHYGPFFIRMAWHSAGTYRVGDGRGGSDGGEQRFDPLNSWPDNVSLDKARRLVWPIKQKYGRKLSWGDLMVLAGNVALEDMGFKTVGFAGGRIDAWQPDMVFWGPETKMLGSERMKEGGKLKGPLAATQMGLIYVNPEGPGGSHDPIAAAEAIRIAFGNMAMNDEETIALIAGGHTFGKAHGAHKPDECLEAEPTAAGLEQQGLGWKNNCGKGNAEDTITSGLEGAWSAAPTQFTTQYIDNLLNFEWKKTKSPAGATQWIPTDPAAASLVPDAHIEGKTHAPIMFTTDMALKRDPKFRAVLERWQKDPTLFAKAFARAWFKLTHRDLGPEARYLGKDVPSESYSWQDPLPEADYAMIDQSDEAKLKAQILASGLTGTELVRTAWAAASTFRGTDMRGGANGARVRLQPQIDWAVNDKAELTKVVGKLEAIRKDFNKSAAGGKKVSLADLIVLGGNAAIEQAAEKAGYEADVPFTPGRVDATQAQTDVASFAYLEPKADGFRNFYAADAYDAPAPALVDKADMLNLTVPEMTVLVGGMRALGANANGTKHGVFTSRPGTLSNDFFVNLLSMDTVWSKSSKAGLYEGKDRATGAAKWTATPVDLIFGSNSELRAVSEVYASNDAGQLFVDDFVAAWTKVMDADRF</sequence>
<comment type="PTM">
    <text evidence="10">Formation of the three residue Trp-Tyr-Met cross-link is important for the catalase, but not the peroxidase activity of the enzyme.</text>
</comment>
<evidence type="ECO:0000256" key="10">
    <source>
        <dbReference type="HAMAP-Rule" id="MF_01961"/>
    </source>
</evidence>
<evidence type="ECO:0000256" key="6">
    <source>
        <dbReference type="ARBA" id="ARBA00023324"/>
    </source>
</evidence>
<dbReference type="InterPro" id="IPR019793">
    <property type="entry name" value="Peroxidases_heam-ligand_BS"/>
</dbReference>
<dbReference type="HAMAP" id="MF_01961">
    <property type="entry name" value="Catal_peroxid"/>
    <property type="match status" value="1"/>
</dbReference>
<dbReference type="Gene3D" id="1.10.420.10">
    <property type="entry name" value="Peroxidase, domain 2"/>
    <property type="match status" value="2"/>
</dbReference>
<comment type="caution">
    <text evidence="10">Lacks conserved residue(s) required for the propagation of feature annotation.</text>
</comment>
<dbReference type="PROSITE" id="PS50873">
    <property type="entry name" value="PEROXIDASE_4"/>
    <property type="match status" value="1"/>
</dbReference>
<evidence type="ECO:0000256" key="2">
    <source>
        <dbReference type="ARBA" id="ARBA00022617"/>
    </source>
</evidence>
<dbReference type="GO" id="GO:0020037">
    <property type="term" value="F:heme binding"/>
    <property type="evidence" value="ECO:0007669"/>
    <property type="project" value="InterPro"/>
</dbReference>
<dbReference type="GO" id="GO:0004096">
    <property type="term" value="F:catalase activity"/>
    <property type="evidence" value="ECO:0007669"/>
    <property type="project" value="UniProtKB-UniRule"/>
</dbReference>
<dbReference type="InterPro" id="IPR010255">
    <property type="entry name" value="Haem_peroxidase_sf"/>
</dbReference>
<dbReference type="EMBL" id="JTDI01000004">
    <property type="protein sequence ID" value="KHK90765.1"/>
    <property type="molecule type" value="Genomic_DNA"/>
</dbReference>
<dbReference type="PANTHER" id="PTHR30555:SF0">
    <property type="entry name" value="CATALASE-PEROXIDASE"/>
    <property type="match status" value="1"/>
</dbReference>
<keyword evidence="5 10" id="KW-0408">Iron</keyword>
<keyword evidence="2 10" id="KW-0349">Heme</keyword>
<dbReference type="Proteomes" id="UP000031057">
    <property type="component" value="Unassembled WGS sequence"/>
</dbReference>
<dbReference type="STRING" id="1348853.LK12_14875"/>
<dbReference type="NCBIfam" id="NF011635">
    <property type="entry name" value="PRK15061.1"/>
    <property type="match status" value="1"/>
</dbReference>
<comment type="subunit">
    <text evidence="10">Homodimer or homotetramer.</text>
</comment>
<dbReference type="CDD" id="cd08200">
    <property type="entry name" value="catalase_peroxidase_2"/>
    <property type="match status" value="1"/>
</dbReference>
<keyword evidence="3 10" id="KW-0479">Metal-binding</keyword>
<dbReference type="EC" id="1.11.1.21" evidence="10 11"/>
<evidence type="ECO:0000259" key="13">
    <source>
        <dbReference type="PROSITE" id="PS50873"/>
    </source>
</evidence>
<evidence type="ECO:0000256" key="8">
    <source>
        <dbReference type="ARBA" id="ARBA00051651"/>
    </source>
</evidence>
<dbReference type="FunFam" id="1.10.520.10:FF:000002">
    <property type="entry name" value="Catalase-peroxidase"/>
    <property type="match status" value="1"/>
</dbReference>
<dbReference type="Gene3D" id="1.10.520.10">
    <property type="match status" value="2"/>
</dbReference>
<comment type="function">
    <text evidence="10">Bifunctional enzyme with both catalase and broad-spectrum peroxidase activity.</text>
</comment>
<dbReference type="PANTHER" id="PTHR30555">
    <property type="entry name" value="HYDROPEROXIDASE I, BIFUNCTIONAL CATALASE-PEROXIDASE"/>
    <property type="match status" value="1"/>
</dbReference>